<comment type="caution">
    <text evidence="1">The sequence shown here is derived from an EMBL/GenBank/DDBJ whole genome shotgun (WGS) entry which is preliminary data.</text>
</comment>
<dbReference type="EMBL" id="JOJP01000001">
    <property type="protein sequence ID" value="KEI70932.1"/>
    <property type="molecule type" value="Genomic_DNA"/>
</dbReference>
<organism evidence="1 2">
    <name type="scientific">Endozoicomonas elysicola</name>
    <dbReference type="NCBI Taxonomy" id="305900"/>
    <lineage>
        <taxon>Bacteria</taxon>
        <taxon>Pseudomonadati</taxon>
        <taxon>Pseudomonadota</taxon>
        <taxon>Gammaproteobacteria</taxon>
        <taxon>Oceanospirillales</taxon>
        <taxon>Endozoicomonadaceae</taxon>
        <taxon>Endozoicomonas</taxon>
    </lineage>
</organism>
<gene>
    <name evidence="1" type="ORF">GV64_09460</name>
</gene>
<reference evidence="1 2" key="1">
    <citation type="submission" date="2014-06" db="EMBL/GenBank/DDBJ databases">
        <title>Whole Genome Sequences of Three Symbiotic Endozoicomonas Bacteria.</title>
        <authorList>
            <person name="Neave M.J."/>
            <person name="Apprill A."/>
            <person name="Voolstra C.R."/>
        </authorList>
    </citation>
    <scope>NUCLEOTIDE SEQUENCE [LARGE SCALE GENOMIC DNA]</scope>
    <source>
        <strain evidence="1 2">DSM 22380</strain>
    </source>
</reference>
<evidence type="ECO:0000313" key="2">
    <source>
        <dbReference type="Proteomes" id="UP000027997"/>
    </source>
</evidence>
<dbReference type="Proteomes" id="UP000027997">
    <property type="component" value="Unassembled WGS sequence"/>
</dbReference>
<accession>A0A081K9V6</accession>
<evidence type="ECO:0000313" key="1">
    <source>
        <dbReference type="EMBL" id="KEI70932.1"/>
    </source>
</evidence>
<dbReference type="AlphaFoldDB" id="A0A081K9V6"/>
<name>A0A081K9V6_9GAMM</name>
<proteinExistence type="predicted"/>
<protein>
    <submittedName>
        <fullName evidence="1">Uncharacterized protein</fullName>
    </submittedName>
</protein>
<keyword evidence="2" id="KW-1185">Reference proteome</keyword>
<sequence length="74" mass="8553">MAIPDTEPEILYKKNLYLDLVKKGIIAKGQRQHLLAVNKSRFHQNLNKHLKILPSKFTESLKVSYLTNKADVIH</sequence>